<gene>
    <name evidence="2" type="ORF">Ahu01nite_080850</name>
</gene>
<evidence type="ECO:0000313" key="3">
    <source>
        <dbReference type="Proteomes" id="UP000603200"/>
    </source>
</evidence>
<sequence length="126" mass="13606">MRADQPASVGTVIGPLETPSEEGRFWPIVGAIAATFGLVLLLCCSATLWRGLLTLGDCYPDDYRPECAPDRLRISEWAPVWGTSIGLAIAVIGCWIWPRHPRAVWLFFGYVVALLGFAAGFPGAGD</sequence>
<name>A0ABQ4A2Y1_9ACTN</name>
<evidence type="ECO:0000256" key="1">
    <source>
        <dbReference type="SAM" id="Phobius"/>
    </source>
</evidence>
<feature type="transmembrane region" description="Helical" evidence="1">
    <location>
        <begin position="80"/>
        <end position="98"/>
    </location>
</feature>
<feature type="transmembrane region" description="Helical" evidence="1">
    <location>
        <begin position="25"/>
        <end position="49"/>
    </location>
</feature>
<keyword evidence="3" id="KW-1185">Reference proteome</keyword>
<keyword evidence="1" id="KW-0812">Transmembrane</keyword>
<dbReference type="Proteomes" id="UP000603200">
    <property type="component" value="Unassembled WGS sequence"/>
</dbReference>
<accession>A0ABQ4A2Y1</accession>
<keyword evidence="1" id="KW-1133">Transmembrane helix</keyword>
<keyword evidence="1" id="KW-0472">Membrane</keyword>
<organism evidence="2 3">
    <name type="scientific">Winogradskya humida</name>
    <dbReference type="NCBI Taxonomy" id="113566"/>
    <lineage>
        <taxon>Bacteria</taxon>
        <taxon>Bacillati</taxon>
        <taxon>Actinomycetota</taxon>
        <taxon>Actinomycetes</taxon>
        <taxon>Micromonosporales</taxon>
        <taxon>Micromonosporaceae</taxon>
        <taxon>Winogradskya</taxon>
    </lineage>
</organism>
<comment type="caution">
    <text evidence="2">The sequence shown here is derived from an EMBL/GenBank/DDBJ whole genome shotgun (WGS) entry which is preliminary data.</text>
</comment>
<reference evidence="2 3" key="1">
    <citation type="submission" date="2021-01" db="EMBL/GenBank/DDBJ databases">
        <title>Whole genome shotgun sequence of Actinoplanes humidus NBRC 14915.</title>
        <authorList>
            <person name="Komaki H."/>
            <person name="Tamura T."/>
        </authorList>
    </citation>
    <scope>NUCLEOTIDE SEQUENCE [LARGE SCALE GENOMIC DNA]</scope>
    <source>
        <strain evidence="2 3">NBRC 14915</strain>
    </source>
</reference>
<protein>
    <submittedName>
        <fullName evidence="2">Uncharacterized protein</fullName>
    </submittedName>
</protein>
<proteinExistence type="predicted"/>
<evidence type="ECO:0000313" key="2">
    <source>
        <dbReference type="EMBL" id="GIE24983.1"/>
    </source>
</evidence>
<feature type="transmembrane region" description="Helical" evidence="1">
    <location>
        <begin position="104"/>
        <end position="124"/>
    </location>
</feature>
<dbReference type="EMBL" id="BOMN01000115">
    <property type="protein sequence ID" value="GIE24983.1"/>
    <property type="molecule type" value="Genomic_DNA"/>
</dbReference>